<comment type="caution">
    <text evidence="2">The sequence shown here is derived from an EMBL/GenBank/DDBJ whole genome shotgun (WGS) entry which is preliminary data.</text>
</comment>
<sequence>MSSTQETAGDVSSRRGNRGKTLTRMPGRGTWNQRNPVSLTHGSRNWWIKSAAAEAEGEGPPRSPEDRVCLGTQDLHVRGRGAGRQRLLQPLLADSGPQPALSVLVKEEAAEQFPTLQVRSSKTRAQNSDPVACVRQGPPSCTSSTRRPEAGTLPKPSRSVGSPRAKWTERSTGKGPVADQQPLGLQSASHKPRAVKNTPAGASEPHADMWEGERCWGPFLLGEASVELGVPEGTSKLQLTRTLQLGG</sequence>
<feature type="compositionally biased region" description="Polar residues" evidence="1">
    <location>
        <begin position="30"/>
        <end position="39"/>
    </location>
</feature>
<evidence type="ECO:0000256" key="1">
    <source>
        <dbReference type="SAM" id="MobiDB-lite"/>
    </source>
</evidence>
<proteinExistence type="predicted"/>
<protein>
    <submittedName>
        <fullName evidence="2">Uncharacterized protein</fullName>
    </submittedName>
</protein>
<feature type="region of interest" description="Disordered" evidence="1">
    <location>
        <begin position="114"/>
        <end position="208"/>
    </location>
</feature>
<gene>
    <name evidence="2" type="ORF">MG293_017861</name>
</gene>
<accession>A0AAD4TSM8</accession>
<feature type="region of interest" description="Disordered" evidence="1">
    <location>
        <begin position="1"/>
        <end position="39"/>
    </location>
</feature>
<dbReference type="Proteomes" id="UP001214576">
    <property type="component" value="Unassembled WGS sequence"/>
</dbReference>
<dbReference type="AlphaFoldDB" id="A0AAD4TSM8"/>
<evidence type="ECO:0000313" key="3">
    <source>
        <dbReference type="Proteomes" id="UP001214576"/>
    </source>
</evidence>
<feature type="compositionally biased region" description="Polar residues" evidence="1">
    <location>
        <begin position="114"/>
        <end position="129"/>
    </location>
</feature>
<reference evidence="2" key="1">
    <citation type="submission" date="2022-03" db="EMBL/GenBank/DDBJ databases">
        <title>Genomic analyses of argali, domestic sheep and their hybrids provide insights into chromosomal evolution, heterosis and genetic basis of agronomic traits.</title>
        <authorList>
            <person name="Li M."/>
        </authorList>
    </citation>
    <scope>NUCLEOTIDE SEQUENCE</scope>
    <source>
        <strain evidence="2">CAU-MHL-2022a</strain>
        <tissue evidence="2">Skin</tissue>
    </source>
</reference>
<name>A0AAD4TSM8_OVIAM</name>
<keyword evidence="3" id="KW-1185">Reference proteome</keyword>
<dbReference type="EMBL" id="JAKZEL010000022">
    <property type="protein sequence ID" value="KAI4532596.1"/>
    <property type="molecule type" value="Genomic_DNA"/>
</dbReference>
<organism evidence="2 3">
    <name type="scientific">Ovis ammon polii</name>
    <dbReference type="NCBI Taxonomy" id="230172"/>
    <lineage>
        <taxon>Eukaryota</taxon>
        <taxon>Metazoa</taxon>
        <taxon>Chordata</taxon>
        <taxon>Craniata</taxon>
        <taxon>Vertebrata</taxon>
        <taxon>Euteleostomi</taxon>
        <taxon>Mammalia</taxon>
        <taxon>Eutheria</taxon>
        <taxon>Laurasiatheria</taxon>
        <taxon>Artiodactyla</taxon>
        <taxon>Ruminantia</taxon>
        <taxon>Pecora</taxon>
        <taxon>Bovidae</taxon>
        <taxon>Caprinae</taxon>
        <taxon>Ovis</taxon>
    </lineage>
</organism>
<evidence type="ECO:0000313" key="2">
    <source>
        <dbReference type="EMBL" id="KAI4532596.1"/>
    </source>
</evidence>